<dbReference type="EMBL" id="JAAGOA010000002">
    <property type="protein sequence ID" value="NED99031.1"/>
    <property type="molecule type" value="Genomic_DNA"/>
</dbReference>
<dbReference type="RefSeq" id="WP_163732245.1">
    <property type="nucleotide sequence ID" value="NZ_JAAGOA010000002.1"/>
</dbReference>
<organism evidence="1 2">
    <name type="scientific">Phytoactinopolyspora halotolerans</name>
    <dbReference type="NCBI Taxonomy" id="1981512"/>
    <lineage>
        <taxon>Bacteria</taxon>
        <taxon>Bacillati</taxon>
        <taxon>Actinomycetota</taxon>
        <taxon>Actinomycetes</taxon>
        <taxon>Jiangellales</taxon>
        <taxon>Jiangellaceae</taxon>
        <taxon>Phytoactinopolyspora</taxon>
    </lineage>
</organism>
<comment type="caution">
    <text evidence="1">The sequence shown here is derived from an EMBL/GenBank/DDBJ whole genome shotgun (WGS) entry which is preliminary data.</text>
</comment>
<proteinExistence type="predicted"/>
<keyword evidence="2" id="KW-1185">Reference proteome</keyword>
<protein>
    <submittedName>
        <fullName evidence="1">Uncharacterized protein</fullName>
    </submittedName>
</protein>
<reference evidence="1 2" key="1">
    <citation type="submission" date="2020-02" db="EMBL/GenBank/DDBJ databases">
        <authorList>
            <person name="Li X.-J."/>
            <person name="Han X.-M."/>
        </authorList>
    </citation>
    <scope>NUCLEOTIDE SEQUENCE [LARGE SCALE GENOMIC DNA]</scope>
    <source>
        <strain evidence="1 2">CCTCC AB 2017055</strain>
    </source>
</reference>
<name>A0A6L9S390_9ACTN</name>
<dbReference type="Proteomes" id="UP000475214">
    <property type="component" value="Unassembled WGS sequence"/>
</dbReference>
<gene>
    <name evidence="1" type="ORF">G1H10_02485</name>
</gene>
<sequence>MPVEFIGANPNVTLLRGQDRAGFVSLWEAEWSIRGPGVAVLAWTDGEEQVRLLTPEFALGSWLAETFSRHFPELSGLPDIGEPVECEVREWRITADYVRARVTAEDGSRVAVSIGQPFASRPGQVSDWELGDACWTMTNLLTFCTDATLEVDDARVFGRATVNEDDEQPTSTAFIATHETWTRQLP</sequence>
<evidence type="ECO:0000313" key="2">
    <source>
        <dbReference type="Proteomes" id="UP000475214"/>
    </source>
</evidence>
<dbReference type="AlphaFoldDB" id="A0A6L9S390"/>
<evidence type="ECO:0000313" key="1">
    <source>
        <dbReference type="EMBL" id="NED99031.1"/>
    </source>
</evidence>
<accession>A0A6L9S390</accession>